<dbReference type="Pfam" id="PF01738">
    <property type="entry name" value="DLH"/>
    <property type="match status" value="1"/>
</dbReference>
<dbReference type="InterPro" id="IPR050261">
    <property type="entry name" value="FrsA_esterase"/>
</dbReference>
<organism evidence="2 3">
    <name type="scientific">Sphingomonas cavernae</name>
    <dbReference type="NCBI Taxonomy" id="2320861"/>
    <lineage>
        <taxon>Bacteria</taxon>
        <taxon>Pseudomonadati</taxon>
        <taxon>Pseudomonadota</taxon>
        <taxon>Alphaproteobacteria</taxon>
        <taxon>Sphingomonadales</taxon>
        <taxon>Sphingomonadaceae</taxon>
        <taxon>Sphingomonas</taxon>
    </lineage>
</organism>
<keyword evidence="2" id="KW-0378">Hydrolase</keyword>
<reference evidence="2 3" key="1">
    <citation type="submission" date="2018-09" db="EMBL/GenBank/DDBJ databases">
        <authorList>
            <person name="Zhu H."/>
        </authorList>
    </citation>
    <scope>NUCLEOTIDE SEQUENCE [LARGE SCALE GENOMIC DNA]</scope>
    <source>
        <strain evidence="2 3">K2R01-6</strain>
    </source>
</reference>
<sequence length="239" mass="25885">MAITRQTMVYEGPGGTFESVVARDDAATTPRPGVLIFPNVLGQKEFDNQRAEMLASLGYIALAADLYGQGKRATREDANPAEHMNALLADHELLRDRLLHAHATLKALPGVDATRTGAIGFCFGGRCCLDLARAGADVAGVASFHGIYKRPPWANATITAKVLVLHGWDDPLAPPEDVVALAAELTEAGADWQLHAHGHTGHAFTDPSVHMRERGLFHQPDADRRSWQAMQNFFAEIFG</sequence>
<proteinExistence type="predicted"/>
<evidence type="ECO:0000313" key="3">
    <source>
        <dbReference type="Proteomes" id="UP000286100"/>
    </source>
</evidence>
<name>A0A418W8C1_9SPHN</name>
<evidence type="ECO:0000313" key="2">
    <source>
        <dbReference type="EMBL" id="RJF86238.1"/>
    </source>
</evidence>
<dbReference type="OrthoDB" id="9787933at2"/>
<dbReference type="Proteomes" id="UP000286100">
    <property type="component" value="Unassembled WGS sequence"/>
</dbReference>
<dbReference type="Gene3D" id="3.40.50.1820">
    <property type="entry name" value="alpha/beta hydrolase"/>
    <property type="match status" value="1"/>
</dbReference>
<gene>
    <name evidence="2" type="ORF">D3876_19760</name>
</gene>
<accession>A0A418W8C1</accession>
<dbReference type="AlphaFoldDB" id="A0A418W8C1"/>
<dbReference type="GO" id="GO:0016787">
    <property type="term" value="F:hydrolase activity"/>
    <property type="evidence" value="ECO:0007669"/>
    <property type="project" value="UniProtKB-KW"/>
</dbReference>
<dbReference type="EMBL" id="QYUM01000004">
    <property type="protein sequence ID" value="RJF86238.1"/>
    <property type="molecule type" value="Genomic_DNA"/>
</dbReference>
<evidence type="ECO:0000259" key="1">
    <source>
        <dbReference type="Pfam" id="PF01738"/>
    </source>
</evidence>
<dbReference type="InterPro" id="IPR002925">
    <property type="entry name" value="Dienelactn_hydro"/>
</dbReference>
<keyword evidence="3" id="KW-1185">Reference proteome</keyword>
<protein>
    <submittedName>
        <fullName evidence="2">Dienelactone hydrolase family protein</fullName>
    </submittedName>
</protein>
<dbReference type="PANTHER" id="PTHR22946:SF0">
    <property type="entry name" value="DIENELACTONE HYDROLASE DOMAIN-CONTAINING PROTEIN"/>
    <property type="match status" value="1"/>
</dbReference>
<comment type="caution">
    <text evidence="2">The sequence shown here is derived from an EMBL/GenBank/DDBJ whole genome shotgun (WGS) entry which is preliminary data.</text>
</comment>
<dbReference type="InterPro" id="IPR029058">
    <property type="entry name" value="AB_hydrolase_fold"/>
</dbReference>
<dbReference type="SUPFAM" id="SSF53474">
    <property type="entry name" value="alpha/beta-Hydrolases"/>
    <property type="match status" value="1"/>
</dbReference>
<dbReference type="PANTHER" id="PTHR22946">
    <property type="entry name" value="DIENELACTONE HYDROLASE DOMAIN-CONTAINING PROTEIN-RELATED"/>
    <property type="match status" value="1"/>
</dbReference>
<dbReference type="RefSeq" id="WP_119765767.1">
    <property type="nucleotide sequence ID" value="NZ_QYUM01000004.1"/>
</dbReference>
<feature type="domain" description="Dienelactone hydrolase" evidence="1">
    <location>
        <begin position="18"/>
        <end position="237"/>
    </location>
</feature>